<dbReference type="PANTHER" id="PTHR11002">
    <property type="entry name" value="CARBONIC ANHYDRASE"/>
    <property type="match status" value="1"/>
</dbReference>
<evidence type="ECO:0000256" key="5">
    <source>
        <dbReference type="ARBA" id="ARBA00022833"/>
    </source>
</evidence>
<dbReference type="Gramene" id="Manes.14G066100.1.v8.1">
    <property type="protein sequence ID" value="Manes.14G066100.1.v8.1.CDS"/>
    <property type="gene ID" value="Manes.14G066100.v8.1"/>
</dbReference>
<keyword evidence="4" id="KW-0702">S-nitrosylation</keyword>
<name>A0A2C9UJF8_MANES</name>
<comment type="caution">
    <text evidence="11">The sequence shown here is derived from an EMBL/GenBank/DDBJ whole genome shotgun (WGS) entry which is preliminary data.</text>
</comment>
<keyword evidence="12" id="KW-1185">Reference proteome</keyword>
<evidence type="ECO:0000256" key="1">
    <source>
        <dbReference type="ARBA" id="ARBA00002904"/>
    </source>
</evidence>
<evidence type="ECO:0000256" key="3">
    <source>
        <dbReference type="ARBA" id="ARBA00012925"/>
    </source>
</evidence>
<dbReference type="AlphaFoldDB" id="A0A2C9UJF8"/>
<comment type="catalytic activity">
    <reaction evidence="7 9">
        <text>hydrogencarbonate + H(+) = CO2 + H2O</text>
        <dbReference type="Rhea" id="RHEA:10748"/>
        <dbReference type="ChEBI" id="CHEBI:15377"/>
        <dbReference type="ChEBI" id="CHEBI:15378"/>
        <dbReference type="ChEBI" id="CHEBI:16526"/>
        <dbReference type="ChEBI" id="CHEBI:17544"/>
        <dbReference type="EC" id="4.2.1.1"/>
    </reaction>
</comment>
<dbReference type="SMART" id="SM00947">
    <property type="entry name" value="Pro_CA"/>
    <property type="match status" value="1"/>
</dbReference>
<evidence type="ECO:0000256" key="8">
    <source>
        <dbReference type="PIRSR" id="PIRSR601765-1"/>
    </source>
</evidence>
<dbReference type="Gramene" id="Manes.14G066100.2.v8.1">
    <property type="protein sequence ID" value="Manes.14G066100.2.v8.1.CDS"/>
    <property type="gene ID" value="Manes.14G066100.v8.1"/>
</dbReference>
<proteinExistence type="inferred from homology"/>
<organism evidence="11 12">
    <name type="scientific">Manihot esculenta</name>
    <name type="common">Cassava</name>
    <name type="synonym">Jatropha manihot</name>
    <dbReference type="NCBI Taxonomy" id="3983"/>
    <lineage>
        <taxon>Eukaryota</taxon>
        <taxon>Viridiplantae</taxon>
        <taxon>Streptophyta</taxon>
        <taxon>Embryophyta</taxon>
        <taxon>Tracheophyta</taxon>
        <taxon>Spermatophyta</taxon>
        <taxon>Magnoliopsida</taxon>
        <taxon>eudicotyledons</taxon>
        <taxon>Gunneridae</taxon>
        <taxon>Pentapetalae</taxon>
        <taxon>rosids</taxon>
        <taxon>fabids</taxon>
        <taxon>Malpighiales</taxon>
        <taxon>Euphorbiaceae</taxon>
        <taxon>Crotonoideae</taxon>
        <taxon>Manihoteae</taxon>
        <taxon>Manihot</taxon>
    </lineage>
</organism>
<dbReference type="InterPro" id="IPR015892">
    <property type="entry name" value="Carbonic_anhydrase_CS"/>
</dbReference>
<dbReference type="GO" id="GO:0015976">
    <property type="term" value="P:carbon utilization"/>
    <property type="evidence" value="ECO:0007669"/>
    <property type="project" value="InterPro"/>
</dbReference>
<feature type="binding site" evidence="8">
    <location>
        <position position="137"/>
    </location>
    <ligand>
        <name>Zn(2+)</name>
        <dbReference type="ChEBI" id="CHEBI:29105"/>
    </ligand>
</feature>
<dbReference type="OrthoDB" id="10248475at2759"/>
<keyword evidence="5 8" id="KW-0862">Zinc</keyword>
<comment type="cofactor">
    <cofactor evidence="8">
        <name>Zn(2+)</name>
        <dbReference type="ChEBI" id="CHEBI:29105"/>
    </cofactor>
    <text evidence="8">Binds 1 zinc ion per subunit.</text>
</comment>
<feature type="binding site" evidence="8">
    <location>
        <position position="76"/>
    </location>
    <ligand>
        <name>Zn(2+)</name>
        <dbReference type="ChEBI" id="CHEBI:29105"/>
    </ligand>
</feature>
<gene>
    <name evidence="11" type="ORF">MANES_14G066100v8</name>
</gene>
<comment type="function">
    <text evidence="1 9">Reversible hydration of carbon dioxide.</text>
</comment>
<dbReference type="FunFam" id="3.40.1050.10:FF:000003">
    <property type="entry name" value="Carbonic anhydrase"/>
    <property type="match status" value="1"/>
</dbReference>
<dbReference type="EC" id="4.2.1.1" evidence="3 9"/>
<dbReference type="InterPro" id="IPR001765">
    <property type="entry name" value="Carbonic_anhydrase"/>
</dbReference>
<dbReference type="Pfam" id="PF00484">
    <property type="entry name" value="Pro_CA"/>
    <property type="match status" value="1"/>
</dbReference>
<dbReference type="InterPro" id="IPR036874">
    <property type="entry name" value="Carbonic_anhydrase_sf"/>
</dbReference>
<dbReference type="PROSITE" id="PS00704">
    <property type="entry name" value="PROK_CO2_ANHYDRASE_1"/>
    <property type="match status" value="1"/>
</dbReference>
<feature type="binding site" evidence="8">
    <location>
        <position position="74"/>
    </location>
    <ligand>
        <name>Zn(2+)</name>
        <dbReference type="ChEBI" id="CHEBI:29105"/>
    </ligand>
</feature>
<evidence type="ECO:0000313" key="11">
    <source>
        <dbReference type="EMBL" id="OAY30879.1"/>
    </source>
</evidence>
<keyword evidence="6 9" id="KW-0456">Lyase</keyword>
<evidence type="ECO:0000256" key="10">
    <source>
        <dbReference type="SAM" id="MobiDB-lite"/>
    </source>
</evidence>
<accession>A0A2C9UJF8</accession>
<dbReference type="EMBL" id="CM004400">
    <property type="protein sequence ID" value="OAY30879.1"/>
    <property type="molecule type" value="Genomic_DNA"/>
</dbReference>
<comment type="similarity">
    <text evidence="2 9">Belongs to the beta-class carbonic anhydrase family.</text>
</comment>
<dbReference type="PANTHER" id="PTHR11002:SF45">
    <property type="entry name" value="CARBONIC ANHYDRASE"/>
    <property type="match status" value="1"/>
</dbReference>
<feature type="compositionally biased region" description="Basic and acidic residues" evidence="10">
    <location>
        <begin position="13"/>
        <end position="28"/>
    </location>
</feature>
<dbReference type="Proteomes" id="UP000091857">
    <property type="component" value="Chromosome 14"/>
</dbReference>
<reference evidence="12" key="1">
    <citation type="journal article" date="2016" name="Nat. Biotechnol.">
        <title>Sequencing wild and cultivated cassava and related species reveals extensive interspecific hybridization and genetic diversity.</title>
        <authorList>
            <person name="Bredeson J.V."/>
            <person name="Lyons J.B."/>
            <person name="Prochnik S.E."/>
            <person name="Wu G.A."/>
            <person name="Ha C.M."/>
            <person name="Edsinger-Gonzales E."/>
            <person name="Grimwood J."/>
            <person name="Schmutz J."/>
            <person name="Rabbi I.Y."/>
            <person name="Egesi C."/>
            <person name="Nauluvula P."/>
            <person name="Lebot V."/>
            <person name="Ndunguru J."/>
            <person name="Mkamilo G."/>
            <person name="Bart R.S."/>
            <person name="Setter T.L."/>
            <person name="Gleadow R.M."/>
            <person name="Kulakow P."/>
            <person name="Ferguson M.E."/>
            <person name="Rounsley S."/>
            <person name="Rokhsar D.S."/>
        </authorList>
    </citation>
    <scope>NUCLEOTIDE SEQUENCE [LARGE SCALE GENOMIC DNA]</scope>
    <source>
        <strain evidence="12">cv. AM560-2</strain>
    </source>
</reference>
<dbReference type="GO" id="GO:0008270">
    <property type="term" value="F:zinc ion binding"/>
    <property type="evidence" value="ECO:0007669"/>
    <property type="project" value="UniProtKB-UniRule"/>
</dbReference>
<protein>
    <recommendedName>
        <fullName evidence="3 9">Carbonic anhydrase</fullName>
        <ecNumber evidence="3 9">4.2.1.1</ecNumber>
    </recommendedName>
    <alternativeName>
        <fullName evidence="9">Carbonate dehydratase</fullName>
    </alternativeName>
</protein>
<dbReference type="GO" id="GO:0004089">
    <property type="term" value="F:carbonate dehydratase activity"/>
    <property type="evidence" value="ECO:0007669"/>
    <property type="project" value="UniProtKB-UniRule"/>
</dbReference>
<dbReference type="SUPFAM" id="SSF53056">
    <property type="entry name" value="beta-carbonic anhydrase, cab"/>
    <property type="match status" value="1"/>
</dbReference>
<evidence type="ECO:0000256" key="4">
    <source>
        <dbReference type="ARBA" id="ARBA00022799"/>
    </source>
</evidence>
<feature type="region of interest" description="Disordered" evidence="10">
    <location>
        <begin position="1"/>
        <end position="36"/>
    </location>
</feature>
<evidence type="ECO:0000256" key="9">
    <source>
        <dbReference type="RuleBase" id="RU003956"/>
    </source>
</evidence>
<feature type="binding site" evidence="8">
    <location>
        <position position="134"/>
    </location>
    <ligand>
        <name>Zn(2+)</name>
        <dbReference type="ChEBI" id="CHEBI:29105"/>
    </ligand>
</feature>
<keyword evidence="8" id="KW-0479">Metal-binding</keyword>
<evidence type="ECO:0000256" key="6">
    <source>
        <dbReference type="ARBA" id="ARBA00023239"/>
    </source>
</evidence>
<evidence type="ECO:0000256" key="7">
    <source>
        <dbReference type="ARBA" id="ARBA00048348"/>
    </source>
</evidence>
<evidence type="ECO:0000256" key="2">
    <source>
        <dbReference type="ARBA" id="ARBA00006217"/>
    </source>
</evidence>
<feature type="compositionally biased region" description="Polar residues" evidence="10">
    <location>
        <begin position="1"/>
        <end position="11"/>
    </location>
</feature>
<sequence length="245" mass="27462">MSTQSLEQTTLEGLKKLPEGEKHQDEKAGGLQVSQQQPYDPVQMIKNGFRYFMKHIYDPAVIEGQHPKFLVFACSDSRVSPSHVLNFRPGEAFMVCNVANLVPAFNQLRYSGTGAAIEFSVKYLEVENILVIGHSLCGGIKRLMELPEDGSTSNDFIDDWVKIGLPAKAKVLAENPHLTHEQQCGICEREAVTLSLVNIQSYPYVRAAMAKGKLALMGGYYNFVEGNFELWKIKYHIQSPEIIRP</sequence>
<dbReference type="STRING" id="3983.A0A2C9UJF8"/>
<dbReference type="OMA" id="FFKTHIF"/>
<dbReference type="Gene3D" id="3.40.1050.10">
    <property type="entry name" value="Carbonic anhydrase"/>
    <property type="match status" value="1"/>
</dbReference>
<evidence type="ECO:0000313" key="12">
    <source>
        <dbReference type="Proteomes" id="UP000091857"/>
    </source>
</evidence>